<accession>A0A8K0DUM3</accession>
<feature type="compositionally biased region" description="Polar residues" evidence="1">
    <location>
        <begin position="1"/>
        <end position="16"/>
    </location>
</feature>
<dbReference type="AlphaFoldDB" id="A0A8K0DUM3"/>
<sequence length="92" mass="9511">MSRSFVNLNGTPSASVVSGVAKPPSGPAFSIPKYASAMYISPQFSCETGAPKACHRRVHSSGTGSMMGIKCHPDGQSPPEINTTEAATQEKG</sequence>
<gene>
    <name evidence="2" type="ORF">FNV43_RR20341</name>
</gene>
<dbReference type="Proteomes" id="UP000796880">
    <property type="component" value="Unassembled WGS sequence"/>
</dbReference>
<dbReference type="EMBL" id="VOIH02000009">
    <property type="protein sequence ID" value="KAF3437585.1"/>
    <property type="molecule type" value="Genomic_DNA"/>
</dbReference>
<comment type="caution">
    <text evidence="2">The sequence shown here is derived from an EMBL/GenBank/DDBJ whole genome shotgun (WGS) entry which is preliminary data.</text>
</comment>
<organism evidence="2 3">
    <name type="scientific">Rhamnella rubrinervis</name>
    <dbReference type="NCBI Taxonomy" id="2594499"/>
    <lineage>
        <taxon>Eukaryota</taxon>
        <taxon>Viridiplantae</taxon>
        <taxon>Streptophyta</taxon>
        <taxon>Embryophyta</taxon>
        <taxon>Tracheophyta</taxon>
        <taxon>Spermatophyta</taxon>
        <taxon>Magnoliopsida</taxon>
        <taxon>eudicotyledons</taxon>
        <taxon>Gunneridae</taxon>
        <taxon>Pentapetalae</taxon>
        <taxon>rosids</taxon>
        <taxon>fabids</taxon>
        <taxon>Rosales</taxon>
        <taxon>Rhamnaceae</taxon>
        <taxon>rhamnoid group</taxon>
        <taxon>Rhamneae</taxon>
        <taxon>Rhamnella</taxon>
    </lineage>
</organism>
<evidence type="ECO:0000313" key="3">
    <source>
        <dbReference type="Proteomes" id="UP000796880"/>
    </source>
</evidence>
<keyword evidence="3" id="KW-1185">Reference proteome</keyword>
<reference evidence="2" key="1">
    <citation type="submission" date="2020-03" db="EMBL/GenBank/DDBJ databases">
        <title>A high-quality chromosome-level genome assembly of a woody plant with both climbing and erect habits, Rhamnella rubrinervis.</title>
        <authorList>
            <person name="Lu Z."/>
            <person name="Yang Y."/>
            <person name="Zhu X."/>
            <person name="Sun Y."/>
        </authorList>
    </citation>
    <scope>NUCLEOTIDE SEQUENCE</scope>
    <source>
        <strain evidence="2">BYM</strain>
        <tissue evidence="2">Leaf</tissue>
    </source>
</reference>
<evidence type="ECO:0000256" key="1">
    <source>
        <dbReference type="SAM" id="MobiDB-lite"/>
    </source>
</evidence>
<protein>
    <submittedName>
        <fullName evidence="2">Uncharacterized protein</fullName>
    </submittedName>
</protein>
<evidence type="ECO:0000313" key="2">
    <source>
        <dbReference type="EMBL" id="KAF3437585.1"/>
    </source>
</evidence>
<feature type="compositionally biased region" description="Polar residues" evidence="1">
    <location>
        <begin position="79"/>
        <end position="92"/>
    </location>
</feature>
<proteinExistence type="predicted"/>
<feature type="region of interest" description="Disordered" evidence="1">
    <location>
        <begin position="57"/>
        <end position="92"/>
    </location>
</feature>
<feature type="region of interest" description="Disordered" evidence="1">
    <location>
        <begin position="1"/>
        <end position="22"/>
    </location>
</feature>
<name>A0A8K0DUM3_9ROSA</name>